<comment type="caution">
    <text evidence="2">The sequence shown here is derived from an EMBL/GenBank/DDBJ whole genome shotgun (WGS) entry which is preliminary data.</text>
</comment>
<dbReference type="InterPro" id="IPR032675">
    <property type="entry name" value="LRR_dom_sf"/>
</dbReference>
<proteinExistence type="predicted"/>
<keyword evidence="3" id="KW-1185">Reference proteome</keyword>
<accession>A0A9N8H8A1</accession>
<evidence type="ECO:0000313" key="3">
    <source>
        <dbReference type="Proteomes" id="UP001153069"/>
    </source>
</evidence>
<name>A0A9N8H8A1_9STRA</name>
<gene>
    <name evidence="2" type="ORF">SEMRO_232_G093960.1</name>
</gene>
<evidence type="ECO:0000256" key="1">
    <source>
        <dbReference type="SAM" id="MobiDB-lite"/>
    </source>
</evidence>
<dbReference type="SUPFAM" id="SSF52047">
    <property type="entry name" value="RNI-like"/>
    <property type="match status" value="1"/>
</dbReference>
<dbReference type="AlphaFoldDB" id="A0A9N8H8A1"/>
<dbReference type="EMBL" id="CAICTM010000231">
    <property type="protein sequence ID" value="CAB9505478.1"/>
    <property type="molecule type" value="Genomic_DNA"/>
</dbReference>
<dbReference type="Gene3D" id="3.80.10.10">
    <property type="entry name" value="Ribonuclease Inhibitor"/>
    <property type="match status" value="1"/>
</dbReference>
<dbReference type="Proteomes" id="UP001153069">
    <property type="component" value="Unassembled WGS sequence"/>
</dbReference>
<reference evidence="2" key="1">
    <citation type="submission" date="2020-06" db="EMBL/GenBank/DDBJ databases">
        <authorList>
            <consortium name="Plant Systems Biology data submission"/>
        </authorList>
    </citation>
    <scope>NUCLEOTIDE SEQUENCE</scope>
    <source>
        <strain evidence="2">D6</strain>
    </source>
</reference>
<evidence type="ECO:0000313" key="2">
    <source>
        <dbReference type="EMBL" id="CAB9505478.1"/>
    </source>
</evidence>
<organism evidence="2 3">
    <name type="scientific">Seminavis robusta</name>
    <dbReference type="NCBI Taxonomy" id="568900"/>
    <lineage>
        <taxon>Eukaryota</taxon>
        <taxon>Sar</taxon>
        <taxon>Stramenopiles</taxon>
        <taxon>Ochrophyta</taxon>
        <taxon>Bacillariophyta</taxon>
        <taxon>Bacillariophyceae</taxon>
        <taxon>Bacillariophycidae</taxon>
        <taxon>Naviculales</taxon>
        <taxon>Naviculaceae</taxon>
        <taxon>Seminavis</taxon>
    </lineage>
</organism>
<sequence length="396" mass="44886">MKDARTSNSRYVDAVLQGIHRSIQHYGRDGWTLQKLQIQSYFELNRAQMDKLLWVAPKELELCIHAHLEEEEPEQGGTCTRDWSMCGLQTLSFDYYSELDDAAFVALLETLSKLSSLQSLSLNACPEGEEPLEDIEGVGFNREKITGPLVQVLENNPNIHYLQLCTFLPEAGPFCDQLQRCNNLKKIHLKQLKSVEEGGDLRYFELLFAALSSKDLIVDELKYEYMDSDETNETPWGPSGVMYPIALNKGGLRQKMVDESINSKELFNMLTPLCSSEAERETRRAAMMEMVSSELADYDRAKKEHALGNSDHRLLFQASFTSGMMVPYVASRYGNKPMQDLKDTCMIYGLLRQSPAIWLKMANNDQEEDAKPKARKCPATQGKAGPTRKKPKQSTT</sequence>
<feature type="compositionally biased region" description="Basic residues" evidence="1">
    <location>
        <begin position="386"/>
        <end position="396"/>
    </location>
</feature>
<feature type="region of interest" description="Disordered" evidence="1">
    <location>
        <begin position="363"/>
        <end position="396"/>
    </location>
</feature>
<protein>
    <submittedName>
        <fullName evidence="2">Uncharacterized protein</fullName>
    </submittedName>
</protein>